<proteinExistence type="predicted"/>
<organism evidence="1 2">
    <name type="scientific">Dreissena polymorpha</name>
    <name type="common">Zebra mussel</name>
    <name type="synonym">Mytilus polymorpha</name>
    <dbReference type="NCBI Taxonomy" id="45954"/>
    <lineage>
        <taxon>Eukaryota</taxon>
        <taxon>Metazoa</taxon>
        <taxon>Spiralia</taxon>
        <taxon>Lophotrochozoa</taxon>
        <taxon>Mollusca</taxon>
        <taxon>Bivalvia</taxon>
        <taxon>Autobranchia</taxon>
        <taxon>Heteroconchia</taxon>
        <taxon>Euheterodonta</taxon>
        <taxon>Imparidentia</taxon>
        <taxon>Neoheterodontei</taxon>
        <taxon>Myida</taxon>
        <taxon>Dreissenoidea</taxon>
        <taxon>Dreissenidae</taxon>
        <taxon>Dreissena</taxon>
    </lineage>
</organism>
<accession>A0A9D4K2P8</accession>
<dbReference type="Proteomes" id="UP000828390">
    <property type="component" value="Unassembled WGS sequence"/>
</dbReference>
<comment type="caution">
    <text evidence="1">The sequence shown here is derived from an EMBL/GenBank/DDBJ whole genome shotgun (WGS) entry which is preliminary data.</text>
</comment>
<reference evidence="1" key="2">
    <citation type="submission" date="2020-11" db="EMBL/GenBank/DDBJ databases">
        <authorList>
            <person name="McCartney M.A."/>
            <person name="Auch B."/>
            <person name="Kono T."/>
            <person name="Mallez S."/>
            <person name="Becker A."/>
            <person name="Gohl D.M."/>
            <person name="Silverstein K.A.T."/>
            <person name="Koren S."/>
            <person name="Bechman K.B."/>
            <person name="Herman A."/>
            <person name="Abrahante J.E."/>
            <person name="Garbe J."/>
        </authorList>
    </citation>
    <scope>NUCLEOTIDE SEQUENCE</scope>
    <source>
        <strain evidence="1">Duluth1</strain>
        <tissue evidence="1">Whole animal</tissue>
    </source>
</reference>
<keyword evidence="2" id="KW-1185">Reference proteome</keyword>
<name>A0A9D4K2P8_DREPO</name>
<reference evidence="1" key="1">
    <citation type="journal article" date="2019" name="bioRxiv">
        <title>The Genome of the Zebra Mussel, Dreissena polymorpha: A Resource for Invasive Species Research.</title>
        <authorList>
            <person name="McCartney M.A."/>
            <person name="Auch B."/>
            <person name="Kono T."/>
            <person name="Mallez S."/>
            <person name="Zhang Y."/>
            <person name="Obille A."/>
            <person name="Becker A."/>
            <person name="Abrahante J.E."/>
            <person name="Garbe J."/>
            <person name="Badalamenti J.P."/>
            <person name="Herman A."/>
            <person name="Mangelson H."/>
            <person name="Liachko I."/>
            <person name="Sullivan S."/>
            <person name="Sone E.D."/>
            <person name="Koren S."/>
            <person name="Silverstein K.A.T."/>
            <person name="Beckman K.B."/>
            <person name="Gohl D.M."/>
        </authorList>
    </citation>
    <scope>NUCLEOTIDE SEQUENCE</scope>
    <source>
        <strain evidence="1">Duluth1</strain>
        <tissue evidence="1">Whole animal</tissue>
    </source>
</reference>
<protein>
    <submittedName>
        <fullName evidence="1">Uncharacterized protein</fullName>
    </submittedName>
</protein>
<evidence type="ECO:0000313" key="2">
    <source>
        <dbReference type="Proteomes" id="UP000828390"/>
    </source>
</evidence>
<evidence type="ECO:0000313" key="1">
    <source>
        <dbReference type="EMBL" id="KAH3831052.1"/>
    </source>
</evidence>
<dbReference type="EMBL" id="JAIWYP010000004">
    <property type="protein sequence ID" value="KAH3831052.1"/>
    <property type="molecule type" value="Genomic_DNA"/>
</dbReference>
<gene>
    <name evidence="1" type="ORF">DPMN_104313</name>
</gene>
<dbReference type="AlphaFoldDB" id="A0A9D4K2P8"/>
<sequence length="56" mass="6035">MVVDRRPCQDGTNPPRQYALRGKHSSAIVGYTPLILLGIPTSRTGLSSWATHTVTG</sequence>